<reference evidence="5" key="2">
    <citation type="submission" date="2023-01" db="EMBL/GenBank/DDBJ databases">
        <title>Draft genome sequence of Agaribacter marinus strain NBRC 110023.</title>
        <authorList>
            <person name="Sun Q."/>
            <person name="Mori K."/>
        </authorList>
    </citation>
    <scope>NUCLEOTIDE SEQUENCE</scope>
    <source>
        <strain evidence="5">NBRC 110023</strain>
    </source>
</reference>
<evidence type="ECO:0000313" key="6">
    <source>
        <dbReference type="Proteomes" id="UP001156601"/>
    </source>
</evidence>
<evidence type="ECO:0000256" key="4">
    <source>
        <dbReference type="SAM" id="SignalP"/>
    </source>
</evidence>
<organism evidence="5 6">
    <name type="scientific">Agaribacter marinus</name>
    <dbReference type="NCBI Taxonomy" id="1431249"/>
    <lineage>
        <taxon>Bacteria</taxon>
        <taxon>Pseudomonadati</taxon>
        <taxon>Pseudomonadota</taxon>
        <taxon>Gammaproteobacteria</taxon>
        <taxon>Alteromonadales</taxon>
        <taxon>Alteromonadaceae</taxon>
        <taxon>Agaribacter</taxon>
    </lineage>
</organism>
<evidence type="ECO:0000256" key="1">
    <source>
        <dbReference type="ARBA" id="ARBA00022737"/>
    </source>
</evidence>
<dbReference type="SUPFAM" id="SSF81901">
    <property type="entry name" value="HCP-like"/>
    <property type="match status" value="1"/>
</dbReference>
<dbReference type="SMART" id="SM00028">
    <property type="entry name" value="TPR"/>
    <property type="match status" value="3"/>
</dbReference>
<feature type="chain" id="PRO_5041377814" description="Tetratricopeptide repeat-containing protein" evidence="4">
    <location>
        <begin position="27"/>
        <end position="420"/>
    </location>
</feature>
<dbReference type="PANTHER" id="PTHR44186">
    <property type="match status" value="1"/>
</dbReference>
<dbReference type="Gene3D" id="1.25.40.10">
    <property type="entry name" value="Tetratricopeptide repeat domain"/>
    <property type="match status" value="2"/>
</dbReference>
<dbReference type="InterPro" id="IPR019734">
    <property type="entry name" value="TPR_rpt"/>
</dbReference>
<keyword evidence="4" id="KW-0732">Signal</keyword>
<evidence type="ECO:0000256" key="3">
    <source>
        <dbReference type="PROSITE-ProRule" id="PRU00339"/>
    </source>
</evidence>
<accession>A0AA37SW58</accession>
<name>A0AA37SW58_9ALTE</name>
<evidence type="ECO:0000313" key="5">
    <source>
        <dbReference type="EMBL" id="GLR70647.1"/>
    </source>
</evidence>
<keyword evidence="1" id="KW-0677">Repeat</keyword>
<sequence>MIKRFNKILLTFSVLTIGTYTSSALAQQAPPVACAGYVPAKTQLIGERAGKKLTAAFEAYNQDNTPEAIRLLGEIEAKDPFDQATVNKFLGQLLVSEDDKEEEALKTLIESINVKTLNDKDHADVLYLVAQLSLQMEKYQDSIDWFGKWMDFTCKETSQAYLFIGQAYTQMKKFDEVIAPADKAIGLLEEPSKDPYVLKVNSYMERKMFKEAVKVSETLVQLFPDDKLWWTQTGFFYMMLEDYSSALATFASAYRQGFLSKKSEIKALIQLYSASDAPIQSARLYKKHLEAGLFEETAAELAALARTYHQAKEYKSAAQYYAKAAGKEAKPEYFQKQGELLINAEDYKGAINALEKAIESGVENPAKVHMSLALANLWIGDFREAHKHALESRGDPSQRRSANAWIAHIKTKAKNSGITL</sequence>
<keyword evidence="2 3" id="KW-0802">TPR repeat</keyword>
<evidence type="ECO:0008006" key="7">
    <source>
        <dbReference type="Google" id="ProtNLM"/>
    </source>
</evidence>
<evidence type="ECO:0000256" key="2">
    <source>
        <dbReference type="ARBA" id="ARBA00022803"/>
    </source>
</evidence>
<proteinExistence type="predicted"/>
<comment type="caution">
    <text evidence="5">The sequence shown here is derived from an EMBL/GenBank/DDBJ whole genome shotgun (WGS) entry which is preliminary data.</text>
</comment>
<dbReference type="RefSeq" id="WP_284216935.1">
    <property type="nucleotide sequence ID" value="NZ_BSOT01000005.1"/>
</dbReference>
<keyword evidence="6" id="KW-1185">Reference proteome</keyword>
<gene>
    <name evidence="5" type="ORF">GCM10007852_15550</name>
</gene>
<feature type="signal peptide" evidence="4">
    <location>
        <begin position="1"/>
        <end position="26"/>
    </location>
</feature>
<dbReference type="AlphaFoldDB" id="A0AA37SW58"/>
<dbReference type="SUPFAM" id="SSF48452">
    <property type="entry name" value="TPR-like"/>
    <property type="match status" value="2"/>
</dbReference>
<feature type="repeat" description="TPR" evidence="3">
    <location>
        <begin position="158"/>
        <end position="191"/>
    </location>
</feature>
<dbReference type="PROSITE" id="PS50005">
    <property type="entry name" value="TPR"/>
    <property type="match status" value="1"/>
</dbReference>
<dbReference type="Pfam" id="PF13181">
    <property type="entry name" value="TPR_8"/>
    <property type="match status" value="1"/>
</dbReference>
<dbReference type="PANTHER" id="PTHR44186:SF1">
    <property type="entry name" value="BARDET-BIEDL SYNDROME 4 PROTEIN"/>
    <property type="match status" value="1"/>
</dbReference>
<protein>
    <recommendedName>
        <fullName evidence="7">Tetratricopeptide repeat-containing protein</fullName>
    </recommendedName>
</protein>
<dbReference type="EMBL" id="BSOT01000005">
    <property type="protein sequence ID" value="GLR70647.1"/>
    <property type="molecule type" value="Genomic_DNA"/>
</dbReference>
<dbReference type="InterPro" id="IPR011990">
    <property type="entry name" value="TPR-like_helical_dom_sf"/>
</dbReference>
<dbReference type="Proteomes" id="UP001156601">
    <property type="component" value="Unassembled WGS sequence"/>
</dbReference>
<reference evidence="5" key="1">
    <citation type="journal article" date="2014" name="Int. J. Syst. Evol. Microbiol.">
        <title>Complete genome sequence of Corynebacterium casei LMG S-19264T (=DSM 44701T), isolated from a smear-ripened cheese.</title>
        <authorList>
            <consortium name="US DOE Joint Genome Institute (JGI-PGF)"/>
            <person name="Walter F."/>
            <person name="Albersmeier A."/>
            <person name="Kalinowski J."/>
            <person name="Ruckert C."/>
        </authorList>
    </citation>
    <scope>NUCLEOTIDE SEQUENCE</scope>
    <source>
        <strain evidence="5">NBRC 110023</strain>
    </source>
</reference>